<feature type="compositionally biased region" description="Low complexity" evidence="5">
    <location>
        <begin position="862"/>
        <end position="887"/>
    </location>
</feature>
<keyword evidence="8" id="KW-0418">Kinase</keyword>
<feature type="compositionally biased region" description="Basic residues" evidence="5">
    <location>
        <begin position="281"/>
        <end position="296"/>
    </location>
</feature>
<dbReference type="InterPro" id="IPR008266">
    <property type="entry name" value="Tyr_kinase_AS"/>
</dbReference>
<dbReference type="SMART" id="SM00454">
    <property type="entry name" value="SAM"/>
    <property type="match status" value="1"/>
</dbReference>
<keyword evidence="8" id="KW-0808">Transferase</keyword>
<keyword evidence="2 4" id="KW-0067">ATP-binding</keyword>
<dbReference type="Gene3D" id="1.10.150.50">
    <property type="entry name" value="Transcription Factor, Ets-1"/>
    <property type="match status" value="1"/>
</dbReference>
<dbReference type="InterPro" id="IPR011009">
    <property type="entry name" value="Kinase-like_dom_sf"/>
</dbReference>
<feature type="region of interest" description="Disordered" evidence="5">
    <location>
        <begin position="860"/>
        <end position="887"/>
    </location>
</feature>
<dbReference type="InterPro" id="IPR050198">
    <property type="entry name" value="Non-receptor_tyrosine_kinases"/>
</dbReference>
<dbReference type="PROSITE" id="PS00107">
    <property type="entry name" value="PROTEIN_KINASE_ATP"/>
    <property type="match status" value="1"/>
</dbReference>
<dbReference type="SUPFAM" id="SSF48403">
    <property type="entry name" value="Ankyrin repeat"/>
    <property type="match status" value="1"/>
</dbReference>
<evidence type="ECO:0000256" key="3">
    <source>
        <dbReference type="PROSITE-ProRule" id="PRU00023"/>
    </source>
</evidence>
<dbReference type="PROSITE" id="PS00109">
    <property type="entry name" value="PROTEIN_KINASE_TYR"/>
    <property type="match status" value="1"/>
</dbReference>
<dbReference type="PROSITE" id="PS50105">
    <property type="entry name" value="SAM_DOMAIN"/>
    <property type="match status" value="1"/>
</dbReference>
<feature type="compositionally biased region" description="Basic and acidic residues" evidence="5">
    <location>
        <begin position="175"/>
        <end position="184"/>
    </location>
</feature>
<feature type="repeat" description="ANK" evidence="3">
    <location>
        <begin position="219"/>
        <end position="251"/>
    </location>
</feature>
<dbReference type="InterPro" id="IPR000719">
    <property type="entry name" value="Prot_kinase_dom"/>
</dbReference>
<evidence type="ECO:0000313" key="8">
    <source>
        <dbReference type="EMBL" id="ELR15519.1"/>
    </source>
</evidence>
<feature type="compositionally biased region" description="Polar residues" evidence="5">
    <location>
        <begin position="475"/>
        <end position="491"/>
    </location>
</feature>
<dbReference type="PRINTS" id="PR00109">
    <property type="entry name" value="TYRKINASE"/>
</dbReference>
<evidence type="ECO:0000256" key="4">
    <source>
        <dbReference type="PROSITE-ProRule" id="PRU10141"/>
    </source>
</evidence>
<dbReference type="InterPro" id="IPR017441">
    <property type="entry name" value="Protein_kinase_ATP_BS"/>
</dbReference>
<dbReference type="InterPro" id="IPR036770">
    <property type="entry name" value="Ankyrin_rpt-contain_sf"/>
</dbReference>
<dbReference type="InterPro" id="IPR013761">
    <property type="entry name" value="SAM/pointed_sf"/>
</dbReference>
<dbReference type="PROSITE" id="PS50088">
    <property type="entry name" value="ANK_REPEAT"/>
    <property type="match status" value="3"/>
</dbReference>
<dbReference type="Gene3D" id="1.25.40.20">
    <property type="entry name" value="Ankyrin repeat-containing domain"/>
    <property type="match status" value="2"/>
</dbReference>
<dbReference type="CDD" id="cd00192">
    <property type="entry name" value="PTKc"/>
    <property type="match status" value="1"/>
</dbReference>
<sequence length="887" mass="98183">MSMRKGSHGRLGSSKKEEAPLLHSLIRESGTLKEVEELLKEDASMIHDRDRLGGTPLHAAVEAGKADIVQYLLVKSGINVNLIDRHGWTPLHTACHRGDLAVIELLLTGGAGGLGTNNPSIGVKPKGFGGSNGFDSRSPSNFVSVTLTTVDLSTPLHYFVRHPPPDQAPGIKTGEATRKWRSDGSRPYAMPAHDKYFIILQYLLGPKQHDANVNITNRYGETPLHLAVRNGRAELVEMLLEHGADMTVVGGEGTPRDVALRAKLPEMMALLDKEEKRRLKALKKKKKKSKGKKKKKGSSEEVHSSDAGERLNPFASGKESGGSLSSTTSGLKGSAEQKMDEEGDLSVNDKERMIELLNSLKLTKYIPLFVDEDIGMRALMLLTDDDLKSLGVKMGGRRVILDYTQKEREREEKERETGERRRGGSANGSPNTHARKNSGGIKVERLSTSARNLGPLVSKRRGRDAPQRKSVDSGPATSESIALMAKSTSGLPTDDDDTGGEDCNFEEVDAPEEREEDEAELSDSSGVEMKATIAVDSLSLDEHLGTGAFGDVYKGRLRGMTIVAVKKLTGVNQTAFLREAKIMQQIPNHPNVVTFYGMAASQNVLYIVTEFVPHGSLALYLRSNINKVPMHVLVQMAKDIVSGMEHLRANDVVHRDLAARNLLLEIRSNGEHRVKVSDFGLSRPLMESEYYKTGDSSRGHIPVKWTAPEALKWLKYSSQSDVWAFGVAPYPGLSNSEVIQEVSKGYRMPPPDNCPGQIVELMNECWHDDPLKRPQWINIFVKLSALEEKLLDEWEEKERRREKDDREKQKDMADLKRRLELQEEIERELENAARNYSSQHECIAQIERILDELDRKVDESTSRSVSPLSSPFSSVQGNSSSSSLPSS</sequence>
<dbReference type="KEGG" id="acan:ACA1_163470"/>
<keyword evidence="9" id="KW-1185">Reference proteome</keyword>
<dbReference type="PROSITE" id="PS50011">
    <property type="entry name" value="PROTEIN_KINASE_DOM"/>
    <property type="match status" value="1"/>
</dbReference>
<dbReference type="InterPro" id="IPR020635">
    <property type="entry name" value="Tyr_kinase_cat_dom"/>
</dbReference>
<dbReference type="Pfam" id="PF00536">
    <property type="entry name" value="SAM_1"/>
    <property type="match status" value="1"/>
</dbReference>
<feature type="compositionally biased region" description="Acidic residues" evidence="5">
    <location>
        <begin position="493"/>
        <end position="521"/>
    </location>
</feature>
<dbReference type="Proteomes" id="UP000011083">
    <property type="component" value="Unassembled WGS sequence"/>
</dbReference>
<dbReference type="STRING" id="1257118.L8GQU3"/>
<dbReference type="VEuPathDB" id="AmoebaDB:ACA1_163470"/>
<dbReference type="PROSITE" id="PS50297">
    <property type="entry name" value="ANK_REP_REGION"/>
    <property type="match status" value="3"/>
</dbReference>
<dbReference type="GO" id="GO:0004713">
    <property type="term" value="F:protein tyrosine kinase activity"/>
    <property type="evidence" value="ECO:0007669"/>
    <property type="project" value="InterPro"/>
</dbReference>
<dbReference type="Pfam" id="PF13857">
    <property type="entry name" value="Ank_5"/>
    <property type="match status" value="1"/>
</dbReference>
<keyword evidence="1 4" id="KW-0547">Nucleotide-binding</keyword>
<dbReference type="OMA" id="NIMNEDI"/>
<evidence type="ECO:0000256" key="1">
    <source>
        <dbReference type="ARBA" id="ARBA00022741"/>
    </source>
</evidence>
<organism evidence="8 9">
    <name type="scientific">Acanthamoeba castellanii (strain ATCC 30010 / Neff)</name>
    <dbReference type="NCBI Taxonomy" id="1257118"/>
    <lineage>
        <taxon>Eukaryota</taxon>
        <taxon>Amoebozoa</taxon>
        <taxon>Discosea</taxon>
        <taxon>Longamoebia</taxon>
        <taxon>Centramoebida</taxon>
        <taxon>Acanthamoebidae</taxon>
        <taxon>Acanthamoeba</taxon>
    </lineage>
</organism>
<dbReference type="Pfam" id="PF12796">
    <property type="entry name" value="Ank_2"/>
    <property type="match status" value="1"/>
</dbReference>
<dbReference type="PANTHER" id="PTHR24418">
    <property type="entry name" value="TYROSINE-PROTEIN KINASE"/>
    <property type="match status" value="1"/>
</dbReference>
<dbReference type="EMBL" id="KB008026">
    <property type="protein sequence ID" value="ELR15519.1"/>
    <property type="molecule type" value="Genomic_DNA"/>
</dbReference>
<dbReference type="SMR" id="L8GQU3"/>
<accession>L8GQU3</accession>
<feature type="compositionally biased region" description="Basic and acidic residues" evidence="5">
    <location>
        <begin position="405"/>
        <end position="422"/>
    </location>
</feature>
<dbReference type="OrthoDB" id="25766at2759"/>
<evidence type="ECO:0000256" key="5">
    <source>
        <dbReference type="SAM" id="MobiDB-lite"/>
    </source>
</evidence>
<feature type="compositionally biased region" description="Low complexity" evidence="5">
    <location>
        <begin position="316"/>
        <end position="334"/>
    </location>
</feature>
<feature type="region of interest" description="Disordered" evidence="5">
    <location>
        <begin position="405"/>
        <end position="526"/>
    </location>
</feature>
<proteinExistence type="predicted"/>
<dbReference type="GeneID" id="14916232"/>
<evidence type="ECO:0000259" key="6">
    <source>
        <dbReference type="PROSITE" id="PS50011"/>
    </source>
</evidence>
<dbReference type="RefSeq" id="XP_004337532.1">
    <property type="nucleotide sequence ID" value="XM_004337484.1"/>
</dbReference>
<dbReference type="Gene3D" id="1.10.510.10">
    <property type="entry name" value="Transferase(Phosphotransferase) domain 1"/>
    <property type="match status" value="1"/>
</dbReference>
<feature type="compositionally biased region" description="Basic and acidic residues" evidence="5">
    <location>
        <begin position="297"/>
        <end position="309"/>
    </location>
</feature>
<dbReference type="SMART" id="SM00248">
    <property type="entry name" value="ANK"/>
    <property type="match status" value="3"/>
</dbReference>
<reference evidence="8 9" key="1">
    <citation type="journal article" date="2013" name="Genome Biol.">
        <title>Genome of Acanthamoeba castellanii highlights extensive lateral gene transfer and early evolution of tyrosine kinase signaling.</title>
        <authorList>
            <person name="Clarke M."/>
            <person name="Lohan A.J."/>
            <person name="Liu B."/>
            <person name="Lagkouvardos I."/>
            <person name="Roy S."/>
            <person name="Zafar N."/>
            <person name="Bertelli C."/>
            <person name="Schilde C."/>
            <person name="Kianianmomeni A."/>
            <person name="Burglin T.R."/>
            <person name="Frech C."/>
            <person name="Turcotte B."/>
            <person name="Kopec K.O."/>
            <person name="Synnott J.M."/>
            <person name="Choo C."/>
            <person name="Paponov I."/>
            <person name="Finkler A."/>
            <person name="Soon Heng Tan C."/>
            <person name="Hutchins A.P."/>
            <person name="Weinmeier T."/>
            <person name="Rattei T."/>
            <person name="Chu J.S."/>
            <person name="Gimenez G."/>
            <person name="Irimia M."/>
            <person name="Rigden D.J."/>
            <person name="Fitzpatrick D.A."/>
            <person name="Lorenzo-Morales J."/>
            <person name="Bateman A."/>
            <person name="Chiu C.H."/>
            <person name="Tang P."/>
            <person name="Hegemann P."/>
            <person name="Fromm H."/>
            <person name="Raoult D."/>
            <person name="Greub G."/>
            <person name="Miranda-Saavedra D."/>
            <person name="Chen N."/>
            <person name="Nash P."/>
            <person name="Ginger M.L."/>
            <person name="Horn M."/>
            <person name="Schaap P."/>
            <person name="Caler L."/>
            <person name="Loftus B."/>
        </authorList>
    </citation>
    <scope>NUCLEOTIDE SEQUENCE [LARGE SCALE GENOMIC DNA]</scope>
    <source>
        <strain evidence="8 9">Neff</strain>
    </source>
</reference>
<feature type="domain" description="SAM" evidence="7">
    <location>
        <begin position="348"/>
        <end position="398"/>
    </location>
</feature>
<keyword evidence="3" id="KW-0040">ANK repeat</keyword>
<feature type="repeat" description="ANK" evidence="3">
    <location>
        <begin position="52"/>
        <end position="85"/>
    </location>
</feature>
<feature type="repeat" description="ANK" evidence="3">
    <location>
        <begin position="86"/>
        <end position="111"/>
    </location>
</feature>
<dbReference type="SUPFAM" id="SSF56112">
    <property type="entry name" value="Protein kinase-like (PK-like)"/>
    <property type="match status" value="1"/>
</dbReference>
<gene>
    <name evidence="8" type="ORF">ACA1_163470</name>
</gene>
<protein>
    <submittedName>
        <fullName evidence="8">Protein kinase domain containing protein</fullName>
    </submittedName>
</protein>
<dbReference type="InterPro" id="IPR002110">
    <property type="entry name" value="Ankyrin_rpt"/>
</dbReference>
<dbReference type="GO" id="GO:0005524">
    <property type="term" value="F:ATP binding"/>
    <property type="evidence" value="ECO:0007669"/>
    <property type="project" value="UniProtKB-UniRule"/>
</dbReference>
<evidence type="ECO:0000313" key="9">
    <source>
        <dbReference type="Proteomes" id="UP000011083"/>
    </source>
</evidence>
<dbReference type="InterPro" id="IPR001245">
    <property type="entry name" value="Ser-Thr/Tyr_kinase_cat_dom"/>
</dbReference>
<dbReference type="SMART" id="SM00219">
    <property type="entry name" value="TyrKc"/>
    <property type="match status" value="1"/>
</dbReference>
<feature type="region of interest" description="Disordered" evidence="5">
    <location>
        <begin position="163"/>
        <end position="184"/>
    </location>
</feature>
<feature type="binding site" evidence="4">
    <location>
        <position position="567"/>
    </location>
    <ligand>
        <name>ATP</name>
        <dbReference type="ChEBI" id="CHEBI:30616"/>
    </ligand>
</feature>
<evidence type="ECO:0000256" key="2">
    <source>
        <dbReference type="ARBA" id="ARBA00022840"/>
    </source>
</evidence>
<dbReference type="SUPFAM" id="SSF47769">
    <property type="entry name" value="SAM/Pointed domain"/>
    <property type="match status" value="1"/>
</dbReference>
<dbReference type="Pfam" id="PF07714">
    <property type="entry name" value="PK_Tyr_Ser-Thr"/>
    <property type="match status" value="1"/>
</dbReference>
<dbReference type="AlphaFoldDB" id="L8GQU3"/>
<dbReference type="InterPro" id="IPR001660">
    <property type="entry name" value="SAM"/>
</dbReference>
<evidence type="ECO:0000259" key="7">
    <source>
        <dbReference type="PROSITE" id="PS50105"/>
    </source>
</evidence>
<feature type="domain" description="Protein kinase" evidence="6">
    <location>
        <begin position="538"/>
        <end position="791"/>
    </location>
</feature>
<name>L8GQU3_ACACF</name>
<feature type="region of interest" description="Disordered" evidence="5">
    <location>
        <begin position="281"/>
        <end position="346"/>
    </location>
</feature>
<dbReference type="PRINTS" id="PR01415">
    <property type="entry name" value="ANKYRIN"/>
</dbReference>